<gene>
    <name evidence="3" type="ORF">FKW77_002307</name>
</gene>
<dbReference type="PANTHER" id="PTHR34612:SF4">
    <property type="entry name" value="GLYCOSIDE HYDROLASE 131 CATALYTIC N-TERMINAL DOMAIN-CONTAINING PROTEIN"/>
    <property type="match status" value="1"/>
</dbReference>
<keyword evidence="1" id="KW-0732">Signal</keyword>
<dbReference type="InterPro" id="IPR041524">
    <property type="entry name" value="GH131_N"/>
</dbReference>
<feature type="domain" description="Glycoside hydrolase 131 catalytic N-terminal" evidence="2">
    <location>
        <begin position="32"/>
        <end position="285"/>
    </location>
</feature>
<name>A0A517LI94_9PEZI</name>
<dbReference type="Gene3D" id="2.60.120.1160">
    <property type="match status" value="1"/>
</dbReference>
<dbReference type="EMBL" id="CP042197">
    <property type="protein sequence ID" value="QDS75362.1"/>
    <property type="molecule type" value="Genomic_DNA"/>
</dbReference>
<dbReference type="STRING" id="50376.A0A517LI94"/>
<dbReference type="OrthoDB" id="5283326at2759"/>
<reference evidence="3 4" key="1">
    <citation type="submission" date="2019-07" db="EMBL/GenBank/DDBJ databases">
        <title>Finished genome of Venturia effusa.</title>
        <authorList>
            <person name="Young C.A."/>
            <person name="Cox M.P."/>
            <person name="Ganley A.R.D."/>
            <person name="David W.J."/>
        </authorList>
    </citation>
    <scope>NUCLEOTIDE SEQUENCE [LARGE SCALE GENOMIC DNA]</scope>
    <source>
        <strain evidence="4">albino</strain>
    </source>
</reference>
<evidence type="ECO:0000313" key="3">
    <source>
        <dbReference type="EMBL" id="QDS75362.1"/>
    </source>
</evidence>
<sequence>MISLFGAFAFVAVVSAGQCASPKAAVAITCPIVLDGRIPSSATLETFDTSASPFTPDNVKGPQKWSEILKLPKVPASKFDLPGGQAVEVVINDKSLFSPGGGKPQMGFRRAGLIPSKNSGKDASTEGVKTFHWSVRTTDKKLNTSHEYINVWHEKNDYNGNQFSFETGALIGRENATKADDWKFLGRDDKVVFTVAKAAGDWDNFAITLDYTKNTTQIYHSVGSAELKNVTDAFANDNQGGGQMQIGLLKKPTGTTDVVNAGYQESNFEESLIYGGVFVEDSANGCLSK</sequence>
<feature type="signal peptide" evidence="1">
    <location>
        <begin position="1"/>
        <end position="16"/>
    </location>
</feature>
<protein>
    <recommendedName>
        <fullName evidence="2">Glycoside hydrolase 131 catalytic N-terminal domain-containing protein</fullName>
    </recommendedName>
</protein>
<organism evidence="3 4">
    <name type="scientific">Venturia effusa</name>
    <dbReference type="NCBI Taxonomy" id="50376"/>
    <lineage>
        <taxon>Eukaryota</taxon>
        <taxon>Fungi</taxon>
        <taxon>Dikarya</taxon>
        <taxon>Ascomycota</taxon>
        <taxon>Pezizomycotina</taxon>
        <taxon>Dothideomycetes</taxon>
        <taxon>Pleosporomycetidae</taxon>
        <taxon>Venturiales</taxon>
        <taxon>Venturiaceae</taxon>
        <taxon>Venturia</taxon>
    </lineage>
</organism>
<accession>A0A517LI94</accession>
<keyword evidence="4" id="KW-1185">Reference proteome</keyword>
<dbReference type="PANTHER" id="PTHR34612">
    <property type="entry name" value="GH131_N DOMAIN-CONTAINING PROTEIN"/>
    <property type="match status" value="1"/>
</dbReference>
<evidence type="ECO:0000256" key="1">
    <source>
        <dbReference type="SAM" id="SignalP"/>
    </source>
</evidence>
<feature type="chain" id="PRO_5022080220" description="Glycoside hydrolase 131 catalytic N-terminal domain-containing protein" evidence="1">
    <location>
        <begin position="17"/>
        <end position="289"/>
    </location>
</feature>
<dbReference type="AlphaFoldDB" id="A0A517LI94"/>
<evidence type="ECO:0000313" key="4">
    <source>
        <dbReference type="Proteomes" id="UP000316270"/>
    </source>
</evidence>
<proteinExistence type="predicted"/>
<dbReference type="Proteomes" id="UP000316270">
    <property type="component" value="Chromosome 13"/>
</dbReference>
<dbReference type="Pfam" id="PF18271">
    <property type="entry name" value="GH131_N"/>
    <property type="match status" value="1"/>
</dbReference>
<evidence type="ECO:0000259" key="2">
    <source>
        <dbReference type="Pfam" id="PF18271"/>
    </source>
</evidence>